<evidence type="ECO:0000256" key="4">
    <source>
        <dbReference type="ARBA" id="ARBA00023136"/>
    </source>
</evidence>
<dbReference type="Proteomes" id="UP001519271">
    <property type="component" value="Unassembled WGS sequence"/>
</dbReference>
<evidence type="ECO:0000313" key="7">
    <source>
        <dbReference type="EMBL" id="MBP1918879.1"/>
    </source>
</evidence>
<proteinExistence type="predicted"/>
<dbReference type="InterPro" id="IPR049783">
    <property type="entry name" value="ABC_perm_TupB-like"/>
</dbReference>
<accession>A0ABS4G2W4</accession>
<evidence type="ECO:0000259" key="6">
    <source>
        <dbReference type="PROSITE" id="PS50928"/>
    </source>
</evidence>
<keyword evidence="3 5" id="KW-1133">Transmembrane helix</keyword>
<dbReference type="NCBIfam" id="NF038017">
    <property type="entry name" value="ABC_perm1"/>
    <property type="match status" value="1"/>
</dbReference>
<dbReference type="SUPFAM" id="SSF161098">
    <property type="entry name" value="MetI-like"/>
    <property type="match status" value="1"/>
</dbReference>
<dbReference type="PROSITE" id="PS50928">
    <property type="entry name" value="ABC_TM1"/>
    <property type="match status" value="1"/>
</dbReference>
<name>A0ABS4G2W4_9CLOT</name>
<dbReference type="RefSeq" id="WP_209459100.1">
    <property type="nucleotide sequence ID" value="NZ_JAGGKC010000009.1"/>
</dbReference>
<organism evidence="7 8">
    <name type="scientific">Youngiibacter multivorans</name>
    <dbReference type="NCBI Taxonomy" id="937251"/>
    <lineage>
        <taxon>Bacteria</taxon>
        <taxon>Bacillati</taxon>
        <taxon>Bacillota</taxon>
        <taxon>Clostridia</taxon>
        <taxon>Eubacteriales</taxon>
        <taxon>Clostridiaceae</taxon>
        <taxon>Youngiibacter</taxon>
    </lineage>
</organism>
<protein>
    <submittedName>
        <fullName evidence="7">Tungstate transport system permease protein</fullName>
    </submittedName>
</protein>
<dbReference type="CDD" id="cd06261">
    <property type="entry name" value="TM_PBP2"/>
    <property type="match status" value="1"/>
</dbReference>
<evidence type="ECO:0000256" key="5">
    <source>
        <dbReference type="SAM" id="Phobius"/>
    </source>
</evidence>
<dbReference type="InterPro" id="IPR000515">
    <property type="entry name" value="MetI-like"/>
</dbReference>
<evidence type="ECO:0000313" key="8">
    <source>
        <dbReference type="Proteomes" id="UP001519271"/>
    </source>
</evidence>
<feature type="transmembrane region" description="Helical" evidence="5">
    <location>
        <begin position="22"/>
        <end position="49"/>
    </location>
</feature>
<keyword evidence="2 5" id="KW-0812">Transmembrane</keyword>
<evidence type="ECO:0000256" key="1">
    <source>
        <dbReference type="ARBA" id="ARBA00004141"/>
    </source>
</evidence>
<comment type="caution">
    <text evidence="7">The sequence shown here is derived from an EMBL/GenBank/DDBJ whole genome shotgun (WGS) entry which is preliminary data.</text>
</comment>
<feature type="transmembrane region" description="Helical" evidence="5">
    <location>
        <begin position="156"/>
        <end position="181"/>
    </location>
</feature>
<sequence length="238" mass="25610">MIGITRGLGEAWNLIAAFDRELYGIIGLTLVMTLSSTLLSTFLGVPLGMLVGTTEFRLKRFVIRALNALMGLPPVVAGLFVYLLLTRTGPLGDFGLLYSLPAMVIAQVMIVTPIIASLTISGIRMKVVPIRETCRGLGLGKGKTDLLMLYECRYPVLSAVAAGYGRAIAEVGAIMLVGGNIQFKTRVMTTAILLETSKGNYGMALALGLVLLLIAFAVNWGISLIQERRTNEDRSQES</sequence>
<dbReference type="PANTHER" id="PTHR43632:SF1">
    <property type="entry name" value="PERMEASE COMPONENT OF TUNGSTATE ABC TRANSPORTER"/>
    <property type="match status" value="1"/>
</dbReference>
<evidence type="ECO:0000256" key="2">
    <source>
        <dbReference type="ARBA" id="ARBA00022692"/>
    </source>
</evidence>
<feature type="transmembrane region" description="Helical" evidence="5">
    <location>
        <begin position="61"/>
        <end position="85"/>
    </location>
</feature>
<dbReference type="Gene3D" id="1.10.3720.10">
    <property type="entry name" value="MetI-like"/>
    <property type="match status" value="1"/>
</dbReference>
<keyword evidence="4 5" id="KW-0472">Membrane</keyword>
<gene>
    <name evidence="7" type="ORF">J2Z34_001359</name>
</gene>
<feature type="transmembrane region" description="Helical" evidence="5">
    <location>
        <begin position="201"/>
        <end position="225"/>
    </location>
</feature>
<evidence type="ECO:0000256" key="3">
    <source>
        <dbReference type="ARBA" id="ARBA00022989"/>
    </source>
</evidence>
<comment type="subcellular location">
    <subcellularLocation>
        <location evidence="1">Membrane</location>
        <topology evidence="1">Multi-pass membrane protein</topology>
    </subcellularLocation>
</comment>
<reference evidence="7 8" key="1">
    <citation type="submission" date="2021-03" db="EMBL/GenBank/DDBJ databases">
        <title>Genomic Encyclopedia of Type Strains, Phase IV (KMG-IV): sequencing the most valuable type-strain genomes for metagenomic binning, comparative biology and taxonomic classification.</title>
        <authorList>
            <person name="Goeker M."/>
        </authorList>
    </citation>
    <scope>NUCLEOTIDE SEQUENCE [LARGE SCALE GENOMIC DNA]</scope>
    <source>
        <strain evidence="7 8">DSM 6139</strain>
    </source>
</reference>
<feature type="domain" description="ABC transmembrane type-1" evidence="6">
    <location>
        <begin position="26"/>
        <end position="222"/>
    </location>
</feature>
<dbReference type="InterPro" id="IPR035906">
    <property type="entry name" value="MetI-like_sf"/>
</dbReference>
<dbReference type="PANTHER" id="PTHR43632">
    <property type="entry name" value="PERMEASE COMPONENT OF TUNGSTATE ABC TRANSPORTER"/>
    <property type="match status" value="1"/>
</dbReference>
<feature type="transmembrane region" description="Helical" evidence="5">
    <location>
        <begin position="97"/>
        <end position="121"/>
    </location>
</feature>
<dbReference type="EMBL" id="JAGGKC010000009">
    <property type="protein sequence ID" value="MBP1918879.1"/>
    <property type="molecule type" value="Genomic_DNA"/>
</dbReference>
<keyword evidence="8" id="KW-1185">Reference proteome</keyword>